<sequence>MATAAATGVLASTAPVPAASAGSVANIPLNIIQTLANMPAEQVAGAAQTADALEMSGNWWLYTPNNVLGFDQADIAKVNGIMAWLMPVPEIAQAFADPINVTFEANFPMTADCTGAPAPCGDSTYWTDYFKVMPWKLIQGVSYGTVTNTIDPSITMPWSNSTQRIDVFGVARAMWNTLTKDPEGFQGLPSIEQITSTYERLGLATLNSLNPFVDGTYCLPCQFVVKGAPGSLARVPLFGNWYTLTDLGQEFTDENWVGRPPGIPDADDVEALSLWSAEGQQRLWKDIDGSIQRALSGDLIDVDEMWKSIETIATGFQTIIPSPEDLGGAAESIGRDFQGLMDSISSSFGPSTYGPPSAGSALSRLGAATAPADEEDASSAKAVKDTKDVKDSKGATDSEGAKDTRASASAKDGSDDDQVQGSGHKSFLEVLGLDANAGAQDTGSAEESSGADRTTDADQPGDVDETGPVDQPDAGDDAAGDDAAGADEGDADGDADPAADEPDPEPSASSSHVSWKELSAKLAEDKAKADAAQSDSGGDQEQAPQADEPDTGGAQADEPDDEPDTGGAQVDEPDLDQSATDDAGGSGSSDAGSTGGSDDDSSGGDADAGSSSDDSGASDDGSE</sequence>
<feature type="compositionally biased region" description="Low complexity" evidence="1">
    <location>
        <begin position="578"/>
        <end position="592"/>
    </location>
</feature>
<evidence type="ECO:0000256" key="1">
    <source>
        <dbReference type="SAM" id="MobiDB-lite"/>
    </source>
</evidence>
<feature type="compositionally biased region" description="Basic and acidic residues" evidence="1">
    <location>
        <begin position="514"/>
        <end position="529"/>
    </location>
</feature>
<feature type="compositionally biased region" description="Low complexity" evidence="1">
    <location>
        <begin position="530"/>
        <end position="540"/>
    </location>
</feature>
<accession>A0A1H1CBP7</accession>
<name>A0A1H1CBP7_9ACTN</name>
<evidence type="ECO:0000313" key="4">
    <source>
        <dbReference type="Proteomes" id="UP000183053"/>
    </source>
</evidence>
<dbReference type="AlphaFoldDB" id="A0A1H1CBP7"/>
<evidence type="ECO:0008006" key="5">
    <source>
        <dbReference type="Google" id="ProtNLM"/>
    </source>
</evidence>
<gene>
    <name evidence="3" type="ORF">SAMN04489765_1126</name>
</gene>
<feature type="region of interest" description="Disordered" evidence="1">
    <location>
        <begin position="347"/>
        <end position="623"/>
    </location>
</feature>
<feature type="compositionally biased region" description="Basic and acidic residues" evidence="1">
    <location>
        <begin position="382"/>
        <end position="405"/>
    </location>
</feature>
<reference evidence="4" key="1">
    <citation type="submission" date="2016-10" db="EMBL/GenBank/DDBJ databases">
        <authorList>
            <person name="Varghese N."/>
            <person name="Submissions S."/>
        </authorList>
    </citation>
    <scope>NUCLEOTIDE SEQUENCE [LARGE SCALE GENOMIC DNA]</scope>
    <source>
        <strain evidence="4">DSM 44142</strain>
    </source>
</reference>
<proteinExistence type="predicted"/>
<feature type="chain" id="PRO_5038675602" description="PE-PPE domain-containing protein" evidence="2">
    <location>
        <begin position="22"/>
        <end position="623"/>
    </location>
</feature>
<keyword evidence="2" id="KW-0732">Signal</keyword>
<feature type="compositionally biased region" description="Low complexity" evidence="1">
    <location>
        <begin position="603"/>
        <end position="615"/>
    </location>
</feature>
<organism evidence="3 4">
    <name type="scientific">Tsukamurella pulmonis</name>
    <dbReference type="NCBI Taxonomy" id="47312"/>
    <lineage>
        <taxon>Bacteria</taxon>
        <taxon>Bacillati</taxon>
        <taxon>Actinomycetota</taxon>
        <taxon>Actinomycetes</taxon>
        <taxon>Mycobacteriales</taxon>
        <taxon>Tsukamurellaceae</taxon>
        <taxon>Tsukamurella</taxon>
    </lineage>
</organism>
<dbReference type="STRING" id="47312.SAMN04489765_1126"/>
<feature type="compositionally biased region" description="Low complexity" evidence="1">
    <location>
        <begin position="357"/>
        <end position="370"/>
    </location>
</feature>
<keyword evidence="4" id="KW-1185">Reference proteome</keyword>
<feature type="signal peptide" evidence="2">
    <location>
        <begin position="1"/>
        <end position="21"/>
    </location>
</feature>
<feature type="compositionally biased region" description="Acidic residues" evidence="1">
    <location>
        <begin position="459"/>
        <end position="504"/>
    </location>
</feature>
<evidence type="ECO:0000313" key="3">
    <source>
        <dbReference type="EMBL" id="SDQ61602.1"/>
    </source>
</evidence>
<dbReference type="EMBL" id="FNLF01000002">
    <property type="protein sequence ID" value="SDQ61602.1"/>
    <property type="molecule type" value="Genomic_DNA"/>
</dbReference>
<evidence type="ECO:0000256" key="2">
    <source>
        <dbReference type="SAM" id="SignalP"/>
    </source>
</evidence>
<protein>
    <recommendedName>
        <fullName evidence="5">PE-PPE domain-containing protein</fullName>
    </recommendedName>
</protein>
<dbReference type="Proteomes" id="UP000183053">
    <property type="component" value="Unassembled WGS sequence"/>
</dbReference>